<evidence type="ECO:0000256" key="1">
    <source>
        <dbReference type="SAM" id="MobiDB-lite"/>
    </source>
</evidence>
<proteinExistence type="predicted"/>
<evidence type="ECO:0000313" key="3">
    <source>
        <dbReference type="Proteomes" id="UP000278327"/>
    </source>
</evidence>
<protein>
    <recommendedName>
        <fullName evidence="4">Plasmid mobilization relaxosome protein MobC</fullName>
    </recommendedName>
</protein>
<evidence type="ECO:0000313" key="2">
    <source>
        <dbReference type="EMBL" id="RNL37009.1"/>
    </source>
</evidence>
<dbReference type="EMBL" id="QICA01000017">
    <property type="protein sequence ID" value="RNL37009.1"/>
    <property type="molecule type" value="Genomic_DNA"/>
</dbReference>
<sequence length="151" mass="16801">MSKDKYFNIRLSAAERQKLQRAARRAGLSMSGYVRSIINADDGSGTVQLVQMNVDEKRLDDLLHELKKSGTNLNQIAYKLNARGDIDLGEFGEVVRRHRRAASDVSDFIEELRPRRAPEVGAVAQLPDDGCEGASPQAPKKLNIKIRRAEA</sequence>
<gene>
    <name evidence="2" type="ORF">DMP10_09585</name>
</gene>
<comment type="caution">
    <text evidence="2">The sequence shown here is derived from an EMBL/GenBank/DDBJ whole genome shotgun (WGS) entry which is preliminary data.</text>
</comment>
<accession>A0A3N0AR27</accession>
<feature type="compositionally biased region" description="Basic residues" evidence="1">
    <location>
        <begin position="142"/>
        <end position="151"/>
    </location>
</feature>
<dbReference type="RefSeq" id="WP_117284294.1">
    <property type="nucleotide sequence ID" value="NZ_JAMTCE010000017.1"/>
</dbReference>
<dbReference type="SUPFAM" id="SSF47598">
    <property type="entry name" value="Ribbon-helix-helix"/>
    <property type="match status" value="1"/>
</dbReference>
<organism evidence="2 3">
    <name type="scientific">Adlercreutzia equolifaciens subsp. celatus DSM 18785</name>
    <dbReference type="NCBI Taxonomy" id="1121021"/>
    <lineage>
        <taxon>Bacteria</taxon>
        <taxon>Bacillati</taxon>
        <taxon>Actinomycetota</taxon>
        <taxon>Coriobacteriia</taxon>
        <taxon>Eggerthellales</taxon>
        <taxon>Eggerthellaceae</taxon>
        <taxon>Adlercreutzia</taxon>
    </lineage>
</organism>
<name>A0A3N0AR27_9ACTN</name>
<dbReference type="InterPro" id="IPR010985">
    <property type="entry name" value="Ribbon_hlx_hlx"/>
</dbReference>
<dbReference type="GO" id="GO:0006355">
    <property type="term" value="P:regulation of DNA-templated transcription"/>
    <property type="evidence" value="ECO:0007669"/>
    <property type="project" value="InterPro"/>
</dbReference>
<dbReference type="AlphaFoldDB" id="A0A3N0AR27"/>
<keyword evidence="3" id="KW-1185">Reference proteome</keyword>
<dbReference type="InterPro" id="IPR053842">
    <property type="entry name" value="NikA-like"/>
</dbReference>
<reference evidence="2 3" key="1">
    <citation type="journal article" date="2019" name="Microbiol. Resour. Announc.">
        <title>Draft Genome Sequences of Type Strains of Gordonibacter faecihominis, Paraeggerthella hongkongensis, Parvibacter caecicola,Slackia equolifaciens, Slackia faecicanis, and Slackia isoflavoniconvertens.</title>
        <authorList>
            <person name="Danylec N."/>
            <person name="Stoll D.A."/>
            <person name="Dotsch A."/>
            <person name="Huch M."/>
        </authorList>
    </citation>
    <scope>NUCLEOTIDE SEQUENCE [LARGE SCALE GENOMIC DNA]</scope>
    <source>
        <strain evidence="2 3">DSM 18785</strain>
    </source>
</reference>
<dbReference type="Pfam" id="PF21983">
    <property type="entry name" value="NikA-like"/>
    <property type="match status" value="1"/>
</dbReference>
<evidence type="ECO:0008006" key="4">
    <source>
        <dbReference type="Google" id="ProtNLM"/>
    </source>
</evidence>
<dbReference type="Proteomes" id="UP000278327">
    <property type="component" value="Unassembled WGS sequence"/>
</dbReference>
<feature type="region of interest" description="Disordered" evidence="1">
    <location>
        <begin position="126"/>
        <end position="151"/>
    </location>
</feature>